<organism evidence="1 2">
    <name type="scientific">Canavalia gladiata</name>
    <name type="common">Sword bean</name>
    <name type="synonym">Dolichos gladiatus</name>
    <dbReference type="NCBI Taxonomy" id="3824"/>
    <lineage>
        <taxon>Eukaryota</taxon>
        <taxon>Viridiplantae</taxon>
        <taxon>Streptophyta</taxon>
        <taxon>Embryophyta</taxon>
        <taxon>Tracheophyta</taxon>
        <taxon>Spermatophyta</taxon>
        <taxon>Magnoliopsida</taxon>
        <taxon>eudicotyledons</taxon>
        <taxon>Gunneridae</taxon>
        <taxon>Pentapetalae</taxon>
        <taxon>rosids</taxon>
        <taxon>fabids</taxon>
        <taxon>Fabales</taxon>
        <taxon>Fabaceae</taxon>
        <taxon>Papilionoideae</taxon>
        <taxon>50 kb inversion clade</taxon>
        <taxon>NPAAA clade</taxon>
        <taxon>indigoferoid/millettioid clade</taxon>
        <taxon>Phaseoleae</taxon>
        <taxon>Canavalia</taxon>
    </lineage>
</organism>
<sequence>MGTNDSRCIRCDGHVIAQDQPQFLVPKLSGVPETLRCFYQYLPSYNFAYPQFGHFDVGELWSKNSSIFLTPRLVECDSACACWAMVIDSTWSRSRLTVQGVYGNQTVRLWLRASCLWPRDPIQPTFTWHATFHVKVPPFVCIGPISCIKSSCERGACLSAISVLPTHDSLISSSRLGPCSLNPVTHAASVGNSFLPPLLKVVYGAPRPGLSSSPSNSAKA</sequence>
<dbReference type="AlphaFoldDB" id="A0AAN9QKX5"/>
<dbReference type="Proteomes" id="UP001367508">
    <property type="component" value="Unassembled WGS sequence"/>
</dbReference>
<protein>
    <submittedName>
        <fullName evidence="1">Uncharacterized protein</fullName>
    </submittedName>
</protein>
<proteinExistence type="predicted"/>
<accession>A0AAN9QKX5</accession>
<keyword evidence="2" id="KW-1185">Reference proteome</keyword>
<dbReference type="EMBL" id="JAYMYQ010000004">
    <property type="protein sequence ID" value="KAK7339242.1"/>
    <property type="molecule type" value="Genomic_DNA"/>
</dbReference>
<comment type="caution">
    <text evidence="1">The sequence shown here is derived from an EMBL/GenBank/DDBJ whole genome shotgun (WGS) entry which is preliminary data.</text>
</comment>
<evidence type="ECO:0000313" key="2">
    <source>
        <dbReference type="Proteomes" id="UP001367508"/>
    </source>
</evidence>
<evidence type="ECO:0000313" key="1">
    <source>
        <dbReference type="EMBL" id="KAK7339242.1"/>
    </source>
</evidence>
<gene>
    <name evidence="1" type="ORF">VNO77_19898</name>
</gene>
<reference evidence="1 2" key="1">
    <citation type="submission" date="2024-01" db="EMBL/GenBank/DDBJ databases">
        <title>The genomes of 5 underutilized Papilionoideae crops provide insights into root nodulation and disease resistanc.</title>
        <authorList>
            <person name="Jiang F."/>
        </authorList>
    </citation>
    <scope>NUCLEOTIDE SEQUENCE [LARGE SCALE GENOMIC DNA]</scope>
    <source>
        <strain evidence="1">LVBAO_FW01</strain>
        <tissue evidence="1">Leaves</tissue>
    </source>
</reference>
<name>A0AAN9QKX5_CANGL</name>